<name>A0A8H3FHW1_9LECA</name>
<accession>A0A8H3FHW1</accession>
<comment type="caution">
    <text evidence="2">The sequence shown here is derived from an EMBL/GenBank/DDBJ whole genome shotgun (WGS) entry which is preliminary data.</text>
</comment>
<reference evidence="2" key="1">
    <citation type="submission" date="2021-03" db="EMBL/GenBank/DDBJ databases">
        <authorList>
            <person name="Tagirdzhanova G."/>
        </authorList>
    </citation>
    <scope>NUCLEOTIDE SEQUENCE</scope>
</reference>
<keyword evidence="3" id="KW-1185">Reference proteome</keyword>
<dbReference type="Proteomes" id="UP000664169">
    <property type="component" value="Unassembled WGS sequence"/>
</dbReference>
<feature type="region of interest" description="Disordered" evidence="1">
    <location>
        <begin position="35"/>
        <end position="59"/>
    </location>
</feature>
<dbReference type="AlphaFoldDB" id="A0A8H3FHW1"/>
<sequence>MVHGMQFDSGSADKIHATKRGKLCPAAQRDFQAKKLPPKSHHGHPQATTIEGPKPCERGIGEDLERLDVLNGPDLGLHHLTLSGSSSAVNHSPWSLHEVAPGSLWPTTECRIASGFENIKRNAPNE</sequence>
<organism evidence="2 3">
    <name type="scientific">Gomphillus americanus</name>
    <dbReference type="NCBI Taxonomy" id="1940652"/>
    <lineage>
        <taxon>Eukaryota</taxon>
        <taxon>Fungi</taxon>
        <taxon>Dikarya</taxon>
        <taxon>Ascomycota</taxon>
        <taxon>Pezizomycotina</taxon>
        <taxon>Lecanoromycetes</taxon>
        <taxon>OSLEUM clade</taxon>
        <taxon>Ostropomycetidae</taxon>
        <taxon>Ostropales</taxon>
        <taxon>Graphidaceae</taxon>
        <taxon>Gomphilloideae</taxon>
        <taxon>Gomphillus</taxon>
    </lineage>
</organism>
<dbReference type="EMBL" id="CAJPDQ010000023">
    <property type="protein sequence ID" value="CAF9925467.1"/>
    <property type="molecule type" value="Genomic_DNA"/>
</dbReference>
<evidence type="ECO:0000313" key="2">
    <source>
        <dbReference type="EMBL" id="CAF9925467.1"/>
    </source>
</evidence>
<evidence type="ECO:0000256" key="1">
    <source>
        <dbReference type="SAM" id="MobiDB-lite"/>
    </source>
</evidence>
<protein>
    <submittedName>
        <fullName evidence="2">Uncharacterized protein</fullName>
    </submittedName>
</protein>
<feature type="region of interest" description="Disordered" evidence="1">
    <location>
        <begin position="1"/>
        <end position="20"/>
    </location>
</feature>
<evidence type="ECO:0000313" key="3">
    <source>
        <dbReference type="Proteomes" id="UP000664169"/>
    </source>
</evidence>
<gene>
    <name evidence="2" type="ORF">GOMPHAMPRED_003896</name>
</gene>
<proteinExistence type="predicted"/>